<organism evidence="1 2">
    <name type="scientific">Apiospora rasikravindrae</name>
    <dbReference type="NCBI Taxonomy" id="990691"/>
    <lineage>
        <taxon>Eukaryota</taxon>
        <taxon>Fungi</taxon>
        <taxon>Dikarya</taxon>
        <taxon>Ascomycota</taxon>
        <taxon>Pezizomycotina</taxon>
        <taxon>Sordariomycetes</taxon>
        <taxon>Xylariomycetidae</taxon>
        <taxon>Amphisphaeriales</taxon>
        <taxon>Apiosporaceae</taxon>
        <taxon>Apiospora</taxon>
    </lineage>
</organism>
<comment type="caution">
    <text evidence="1">The sequence shown here is derived from an EMBL/GenBank/DDBJ whole genome shotgun (WGS) entry which is preliminary data.</text>
</comment>
<protein>
    <submittedName>
        <fullName evidence="1">Uncharacterized protein</fullName>
    </submittedName>
</protein>
<accession>A0ABR1U0Q7</accession>
<evidence type="ECO:0000313" key="1">
    <source>
        <dbReference type="EMBL" id="KAK8052282.1"/>
    </source>
</evidence>
<dbReference type="EMBL" id="JAQQWK010000002">
    <property type="protein sequence ID" value="KAK8052282.1"/>
    <property type="molecule type" value="Genomic_DNA"/>
</dbReference>
<dbReference type="Proteomes" id="UP001444661">
    <property type="component" value="Unassembled WGS sequence"/>
</dbReference>
<proteinExistence type="predicted"/>
<sequence>MVSAHAKFQTDLVRRPCGWVATWLVAQFIVKHGLHHGGHDLLRHAPPSASAATPSPIWPGGAARLARGAGPTVSGFDDCVCKSSVFGIGTGIRGGYIDFRERRVLPAPLQRQRLLGAAARGVSGSTLAFSHCVIGLEVAQVVEPVEGDREYQHAAAPLRAAGLVYLTLLRLRGSFCV</sequence>
<reference evidence="1 2" key="1">
    <citation type="submission" date="2023-01" db="EMBL/GenBank/DDBJ databases">
        <title>Analysis of 21 Apiospora genomes using comparative genomics revels a genus with tremendous synthesis potential of carbohydrate active enzymes and secondary metabolites.</title>
        <authorList>
            <person name="Sorensen T."/>
        </authorList>
    </citation>
    <scope>NUCLEOTIDE SEQUENCE [LARGE SCALE GENOMIC DNA]</scope>
    <source>
        <strain evidence="1 2">CBS 33761</strain>
    </source>
</reference>
<keyword evidence="2" id="KW-1185">Reference proteome</keyword>
<gene>
    <name evidence="1" type="ORF">PG993_003667</name>
</gene>
<name>A0ABR1U0Q7_9PEZI</name>
<evidence type="ECO:0000313" key="2">
    <source>
        <dbReference type="Proteomes" id="UP001444661"/>
    </source>
</evidence>